<comment type="caution">
    <text evidence="3">The sequence shown here is derived from an EMBL/GenBank/DDBJ whole genome shotgun (WGS) entry which is preliminary data.</text>
</comment>
<evidence type="ECO:0000313" key="3">
    <source>
        <dbReference type="EMBL" id="GAT08641.1"/>
    </source>
</evidence>
<keyword evidence="4" id="KW-1185">Reference proteome</keyword>
<keyword evidence="2" id="KW-0472">Membrane</keyword>
<gene>
    <name evidence="3" type="ORF">RMCN_1774</name>
</gene>
<dbReference type="PANTHER" id="PTHR37330">
    <property type="entry name" value="CONSERVED TRANSMEMBRANE PROTEIN-RELATED"/>
    <property type="match status" value="1"/>
</dbReference>
<feature type="transmembrane region" description="Helical" evidence="2">
    <location>
        <begin position="225"/>
        <end position="244"/>
    </location>
</feature>
<dbReference type="Pfam" id="PF14494">
    <property type="entry name" value="DUF4436"/>
    <property type="match status" value="1"/>
</dbReference>
<proteinExistence type="predicted"/>
<feature type="transmembrane region" description="Helical" evidence="2">
    <location>
        <begin position="292"/>
        <end position="312"/>
    </location>
</feature>
<feature type="region of interest" description="Disordered" evidence="1">
    <location>
        <begin position="1"/>
        <end position="31"/>
    </location>
</feature>
<organism evidence="3 4">
    <name type="scientific">Mycolicibacterium novocastrense</name>
    <name type="common">Mycobacterium novocastrense</name>
    <dbReference type="NCBI Taxonomy" id="59813"/>
    <lineage>
        <taxon>Bacteria</taxon>
        <taxon>Bacillati</taxon>
        <taxon>Actinomycetota</taxon>
        <taxon>Actinomycetes</taxon>
        <taxon>Mycobacteriales</taxon>
        <taxon>Mycobacteriaceae</taxon>
        <taxon>Mycolicibacterium</taxon>
    </lineage>
</organism>
<accession>A0ABQ0KGL5</accession>
<evidence type="ECO:0000313" key="4">
    <source>
        <dbReference type="Proteomes" id="UP000069773"/>
    </source>
</evidence>
<feature type="transmembrane region" description="Helical" evidence="2">
    <location>
        <begin position="256"/>
        <end position="272"/>
    </location>
</feature>
<feature type="transmembrane region" description="Helical" evidence="2">
    <location>
        <begin position="38"/>
        <end position="58"/>
    </location>
</feature>
<dbReference type="Proteomes" id="UP000069773">
    <property type="component" value="Unassembled WGS sequence"/>
</dbReference>
<keyword evidence="2" id="KW-1133">Transmembrane helix</keyword>
<name>A0ABQ0KGL5_MYCNV</name>
<keyword evidence="2" id="KW-0812">Transmembrane</keyword>
<dbReference type="InterPro" id="IPR027948">
    <property type="entry name" value="DUF4436"/>
</dbReference>
<sequence length="316" mass="34288">MPEDSKVPEHSTVPEASTGPADRAPRSPSRRRTRINDIATVLIILVVYIASLVGYHYLSGEPVSLGPPDLGTSDDNIVQVTLSELHTVANEIDVKVVVFPSDDHMNNDLNVVNTDIAVRLFINEVNIDIQDLQTPKGQLPAEISATLSAKGDPDKWPFDSYTVGALGADVLIGSGDDRTFEPARVVVTGGLDGWDITSTRSGPATQSARDGDYETVTLKRAKGPLAFDVGLCLVLITLPALALFVSIEMLRGRRNFLPPFGTWYAASLFAIIPIRNFMPGAPPPGAWIDQVLVLWVLLALTGAMVLYFAAWWRRSD</sequence>
<dbReference type="RefSeq" id="WP_234787619.1">
    <property type="nucleotide sequence ID" value="NZ_BCTA01000026.1"/>
</dbReference>
<evidence type="ECO:0000256" key="2">
    <source>
        <dbReference type="SAM" id="Phobius"/>
    </source>
</evidence>
<reference evidence="3 4" key="1">
    <citation type="journal article" date="2016" name="Genome Announc.">
        <title>Draft Genome Sequences of Five Rapidly Growing Mycobacterium Species, M. thermoresistibile, M. fortuitum subsp. acetamidolyticum, M. canariasense, M. brisbanense, and M. novocastrense.</title>
        <authorList>
            <person name="Katahira K."/>
            <person name="Ogura Y."/>
            <person name="Gotoh Y."/>
            <person name="Hayashi T."/>
        </authorList>
    </citation>
    <scope>NUCLEOTIDE SEQUENCE [LARGE SCALE GENOMIC DNA]</scope>
    <source>
        <strain evidence="3 4">JCM18114</strain>
    </source>
</reference>
<dbReference type="PANTHER" id="PTHR37330:SF1">
    <property type="entry name" value="CONSERVED TRANSMEMBRANE PROTEIN-RELATED"/>
    <property type="match status" value="1"/>
</dbReference>
<dbReference type="EMBL" id="BCTA01000026">
    <property type="protein sequence ID" value="GAT08641.1"/>
    <property type="molecule type" value="Genomic_DNA"/>
</dbReference>
<evidence type="ECO:0000256" key="1">
    <source>
        <dbReference type="SAM" id="MobiDB-lite"/>
    </source>
</evidence>
<protein>
    <submittedName>
        <fullName evidence="3">Membrane protein</fullName>
    </submittedName>
</protein>